<evidence type="ECO:0000259" key="15">
    <source>
        <dbReference type="PROSITE" id="PS50113"/>
    </source>
</evidence>
<sequence length="664" mass="72970">MSFPGDHVHPHAQRHPSHPSGALQQGGQGTGFEHTLRFYKNIVDSVVSGVVVIDRQGEIVELNPAMQRIFGYAQEELLGANISMLMPESHGRNHDNYLRRYAETGKNRIIGRSLELSGKRKDGTVLPLEITVTEIRIGDDPHFVGVLRDITERKEVERTLQKERGLLRQAQEIARLGNWEIAGTDGSIHWSPVVYEIFGQDPAVFRPTITNFYDMVHPDDLEGLKRHIAKARETGIYDMVHRIVRPDGAVRHVHERARFEPGPDGTSRFAVGIVQDVTDMVQAKEQAEAASRAKSDFLSSMSHELRTPLNAIMGFAQVLEIDEGLSEDQLDSVRTIRRSGQHLLQLINEILDLARIESGRIELSIEDVGLAELFAESGGLVTPLAANRDIAVQFARKPSAIAVRGDRTRLNQVLVNLLSNAVKYNRQSGSIVVTALPRGDGMVRISVADTGNGIPSEKLDQLFTPFNRLGAENSEIEGTGIGLVIAKRLIEGMGGHIGVDSRVGAGTTFWVELPMAEKPLQKPVPAAGEKQRHNRALSAGKVLYIEDNPANLKLVRQALAKHPQVTLLEAYHGALGLDLAQVHLPDVILLDINMPGMNGLEVLARLKADPATRDIPVLALSAAAMEKDVERGKGAGFEEYLTKPIDIRLLLEALNGRLGRNRSV</sequence>
<feature type="region of interest" description="Disordered" evidence="11">
    <location>
        <begin position="1"/>
        <end position="28"/>
    </location>
</feature>
<evidence type="ECO:0000256" key="1">
    <source>
        <dbReference type="ARBA" id="ARBA00000085"/>
    </source>
</evidence>
<protein>
    <recommendedName>
        <fullName evidence="9">Sensor protein FixL</fullName>
        <ecNumber evidence="2">2.7.13.3</ecNumber>
    </recommendedName>
</protein>
<dbReference type="CDD" id="cd00130">
    <property type="entry name" value="PAS"/>
    <property type="match status" value="2"/>
</dbReference>
<dbReference type="SMART" id="SM00091">
    <property type="entry name" value="PAS"/>
    <property type="match status" value="2"/>
</dbReference>
<evidence type="ECO:0000256" key="3">
    <source>
        <dbReference type="ARBA" id="ARBA00022553"/>
    </source>
</evidence>
<dbReference type="PROSITE" id="PS50113">
    <property type="entry name" value="PAC"/>
    <property type="match status" value="2"/>
</dbReference>
<name>A0A420WRT4_9PROT</name>
<evidence type="ECO:0000259" key="13">
    <source>
        <dbReference type="PROSITE" id="PS50110"/>
    </source>
</evidence>
<accession>A0A420WRT4</accession>
<evidence type="ECO:0000256" key="6">
    <source>
        <dbReference type="ARBA" id="ARBA00022777"/>
    </source>
</evidence>
<dbReference type="InterPro" id="IPR000014">
    <property type="entry name" value="PAS"/>
</dbReference>
<dbReference type="Pfam" id="PF00512">
    <property type="entry name" value="HisKA"/>
    <property type="match status" value="1"/>
</dbReference>
<organism evidence="16 17">
    <name type="scientific">Oceanibaculum indicum</name>
    <dbReference type="NCBI Taxonomy" id="526216"/>
    <lineage>
        <taxon>Bacteria</taxon>
        <taxon>Pseudomonadati</taxon>
        <taxon>Pseudomonadota</taxon>
        <taxon>Alphaproteobacteria</taxon>
        <taxon>Rhodospirillales</taxon>
        <taxon>Oceanibaculaceae</taxon>
        <taxon>Oceanibaculum</taxon>
    </lineage>
</organism>
<dbReference type="Pfam" id="PF02518">
    <property type="entry name" value="HATPase_c"/>
    <property type="match status" value="1"/>
</dbReference>
<feature type="domain" description="PAC" evidence="15">
    <location>
        <begin position="237"/>
        <end position="289"/>
    </location>
</feature>
<dbReference type="GO" id="GO:0005886">
    <property type="term" value="C:plasma membrane"/>
    <property type="evidence" value="ECO:0007669"/>
    <property type="project" value="TreeGrafter"/>
</dbReference>
<dbReference type="PROSITE" id="PS50109">
    <property type="entry name" value="HIS_KIN"/>
    <property type="match status" value="1"/>
</dbReference>
<evidence type="ECO:0000256" key="2">
    <source>
        <dbReference type="ARBA" id="ARBA00012438"/>
    </source>
</evidence>
<dbReference type="SMART" id="SM00448">
    <property type="entry name" value="REC"/>
    <property type="match status" value="1"/>
</dbReference>
<dbReference type="FunFam" id="3.30.565.10:FF:000006">
    <property type="entry name" value="Sensor histidine kinase WalK"/>
    <property type="match status" value="1"/>
</dbReference>
<dbReference type="PROSITE" id="PS50112">
    <property type="entry name" value="PAS"/>
    <property type="match status" value="1"/>
</dbReference>
<dbReference type="Pfam" id="PF00072">
    <property type="entry name" value="Response_reg"/>
    <property type="match status" value="1"/>
</dbReference>
<evidence type="ECO:0000256" key="8">
    <source>
        <dbReference type="ARBA" id="ARBA00059827"/>
    </source>
</evidence>
<dbReference type="GO" id="GO:0006355">
    <property type="term" value="P:regulation of DNA-templated transcription"/>
    <property type="evidence" value="ECO:0007669"/>
    <property type="project" value="InterPro"/>
</dbReference>
<comment type="caution">
    <text evidence="16">The sequence shown here is derived from an EMBL/GenBank/DDBJ whole genome shotgun (WGS) entry which is preliminary data.</text>
</comment>
<dbReference type="EMBL" id="RBIG01000001">
    <property type="protein sequence ID" value="RKQ73699.1"/>
    <property type="molecule type" value="Genomic_DNA"/>
</dbReference>
<dbReference type="InterPro" id="IPR011006">
    <property type="entry name" value="CheY-like_superfamily"/>
</dbReference>
<dbReference type="InterPro" id="IPR000700">
    <property type="entry name" value="PAS-assoc_C"/>
</dbReference>
<dbReference type="PROSITE" id="PS50110">
    <property type="entry name" value="RESPONSE_REGULATORY"/>
    <property type="match status" value="1"/>
</dbReference>
<keyword evidence="5" id="KW-0547">Nucleotide-binding</keyword>
<feature type="domain" description="Response regulatory" evidence="13">
    <location>
        <begin position="541"/>
        <end position="658"/>
    </location>
</feature>
<evidence type="ECO:0000256" key="5">
    <source>
        <dbReference type="ARBA" id="ARBA00022741"/>
    </source>
</evidence>
<gene>
    <name evidence="16" type="ORF">BCL74_1490</name>
</gene>
<dbReference type="CDD" id="cd00082">
    <property type="entry name" value="HisKA"/>
    <property type="match status" value="1"/>
</dbReference>
<feature type="modified residue" description="4-aspartylphosphate" evidence="10">
    <location>
        <position position="591"/>
    </location>
</feature>
<dbReference type="NCBIfam" id="TIGR00229">
    <property type="entry name" value="sensory_box"/>
    <property type="match status" value="2"/>
</dbReference>
<dbReference type="PANTHER" id="PTHR43047:SF72">
    <property type="entry name" value="OSMOSENSING HISTIDINE PROTEIN KINASE SLN1"/>
    <property type="match status" value="1"/>
</dbReference>
<dbReference type="SMART" id="SM00387">
    <property type="entry name" value="HATPase_c"/>
    <property type="match status" value="1"/>
</dbReference>
<dbReference type="SUPFAM" id="SSF55874">
    <property type="entry name" value="ATPase domain of HSP90 chaperone/DNA topoisomerase II/histidine kinase"/>
    <property type="match status" value="1"/>
</dbReference>
<dbReference type="InterPro" id="IPR004358">
    <property type="entry name" value="Sig_transdc_His_kin-like_C"/>
</dbReference>
<dbReference type="OrthoDB" id="9801651at2"/>
<dbReference type="SUPFAM" id="SSF55785">
    <property type="entry name" value="PYP-like sensor domain (PAS domain)"/>
    <property type="match status" value="2"/>
</dbReference>
<dbReference type="InterPro" id="IPR035965">
    <property type="entry name" value="PAS-like_dom_sf"/>
</dbReference>
<dbReference type="InterPro" id="IPR013767">
    <property type="entry name" value="PAS_fold"/>
</dbReference>
<evidence type="ECO:0000256" key="9">
    <source>
        <dbReference type="ARBA" id="ARBA00070616"/>
    </source>
</evidence>
<evidence type="ECO:0000256" key="10">
    <source>
        <dbReference type="PROSITE-ProRule" id="PRU00169"/>
    </source>
</evidence>
<feature type="domain" description="PAC" evidence="15">
    <location>
        <begin position="112"/>
        <end position="162"/>
    </location>
</feature>
<comment type="function">
    <text evidence="8">Putative oxygen sensor; modulates the activity of FixJ, a transcriptional activator of nitrogen fixation fixK gene. FixL probably acts as a kinase that phosphorylates FixJ.</text>
</comment>
<keyword evidence="7" id="KW-0067">ATP-binding</keyword>
<dbReference type="PRINTS" id="PR00344">
    <property type="entry name" value="BCTRLSENSOR"/>
</dbReference>
<evidence type="ECO:0000256" key="7">
    <source>
        <dbReference type="ARBA" id="ARBA00022840"/>
    </source>
</evidence>
<dbReference type="EC" id="2.7.13.3" evidence="2"/>
<keyword evidence="4" id="KW-0808">Transferase</keyword>
<dbReference type="SMART" id="SM00086">
    <property type="entry name" value="PAC"/>
    <property type="match status" value="2"/>
</dbReference>
<dbReference type="Gene3D" id="1.10.287.130">
    <property type="match status" value="1"/>
</dbReference>
<evidence type="ECO:0000256" key="11">
    <source>
        <dbReference type="SAM" id="MobiDB-lite"/>
    </source>
</evidence>
<dbReference type="GO" id="GO:0000155">
    <property type="term" value="F:phosphorelay sensor kinase activity"/>
    <property type="evidence" value="ECO:0007669"/>
    <property type="project" value="InterPro"/>
</dbReference>
<evidence type="ECO:0000313" key="17">
    <source>
        <dbReference type="Proteomes" id="UP000277424"/>
    </source>
</evidence>
<dbReference type="Gene3D" id="2.10.70.100">
    <property type="match status" value="1"/>
</dbReference>
<dbReference type="FunFam" id="3.30.450.20:FF:000060">
    <property type="entry name" value="Sensor protein FixL"/>
    <property type="match status" value="1"/>
</dbReference>
<evidence type="ECO:0000259" key="12">
    <source>
        <dbReference type="PROSITE" id="PS50109"/>
    </source>
</evidence>
<dbReference type="SUPFAM" id="SSF52172">
    <property type="entry name" value="CheY-like"/>
    <property type="match status" value="1"/>
</dbReference>
<dbReference type="SMART" id="SM00388">
    <property type="entry name" value="HisKA"/>
    <property type="match status" value="1"/>
</dbReference>
<keyword evidence="6" id="KW-0418">Kinase</keyword>
<feature type="domain" description="PAS" evidence="14">
    <location>
        <begin position="35"/>
        <end position="105"/>
    </location>
</feature>
<dbReference type="InterPro" id="IPR003661">
    <property type="entry name" value="HisK_dim/P_dom"/>
</dbReference>
<dbReference type="InterPro" id="IPR001789">
    <property type="entry name" value="Sig_transdc_resp-reg_receiver"/>
</dbReference>
<comment type="catalytic activity">
    <reaction evidence="1">
        <text>ATP + protein L-histidine = ADP + protein N-phospho-L-histidine.</text>
        <dbReference type="EC" id="2.7.13.3"/>
    </reaction>
</comment>
<evidence type="ECO:0000259" key="14">
    <source>
        <dbReference type="PROSITE" id="PS50112"/>
    </source>
</evidence>
<evidence type="ECO:0000256" key="4">
    <source>
        <dbReference type="ARBA" id="ARBA00022679"/>
    </source>
</evidence>
<dbReference type="Gene3D" id="3.30.450.20">
    <property type="entry name" value="PAS domain"/>
    <property type="match status" value="2"/>
</dbReference>
<dbReference type="AlphaFoldDB" id="A0A420WRT4"/>
<reference evidence="16 17" key="1">
    <citation type="submission" date="2018-10" db="EMBL/GenBank/DDBJ databases">
        <title>Comparative analysis of microorganisms from saline springs in Andes Mountain Range, Colombia.</title>
        <authorList>
            <person name="Rubin E."/>
        </authorList>
    </citation>
    <scope>NUCLEOTIDE SEQUENCE [LARGE SCALE GENOMIC DNA]</scope>
    <source>
        <strain evidence="16 17">USBA 36</strain>
    </source>
</reference>
<keyword evidence="3 10" id="KW-0597">Phosphoprotein</keyword>
<dbReference type="GO" id="GO:0009927">
    <property type="term" value="F:histidine phosphotransfer kinase activity"/>
    <property type="evidence" value="ECO:0007669"/>
    <property type="project" value="TreeGrafter"/>
</dbReference>
<dbReference type="InterPro" id="IPR005467">
    <property type="entry name" value="His_kinase_dom"/>
</dbReference>
<feature type="domain" description="Histidine kinase" evidence="12">
    <location>
        <begin position="300"/>
        <end position="517"/>
    </location>
</feature>
<dbReference type="InterPro" id="IPR013655">
    <property type="entry name" value="PAS_fold_3"/>
</dbReference>
<evidence type="ECO:0000313" key="16">
    <source>
        <dbReference type="EMBL" id="RKQ73699.1"/>
    </source>
</evidence>
<dbReference type="Pfam" id="PF00989">
    <property type="entry name" value="PAS"/>
    <property type="match status" value="1"/>
</dbReference>
<dbReference type="Gene3D" id="3.40.50.2300">
    <property type="match status" value="1"/>
</dbReference>
<dbReference type="InterPro" id="IPR036890">
    <property type="entry name" value="HATPase_C_sf"/>
</dbReference>
<dbReference type="Gene3D" id="3.30.565.10">
    <property type="entry name" value="Histidine kinase-like ATPase, C-terminal domain"/>
    <property type="match status" value="1"/>
</dbReference>
<dbReference type="InterPro" id="IPR003594">
    <property type="entry name" value="HATPase_dom"/>
</dbReference>
<proteinExistence type="predicted"/>
<dbReference type="InterPro" id="IPR001610">
    <property type="entry name" value="PAC"/>
</dbReference>
<dbReference type="Pfam" id="PF08447">
    <property type="entry name" value="PAS_3"/>
    <property type="match status" value="1"/>
</dbReference>
<dbReference type="SUPFAM" id="SSF47384">
    <property type="entry name" value="Homodimeric domain of signal transducing histidine kinase"/>
    <property type="match status" value="1"/>
</dbReference>
<dbReference type="PANTHER" id="PTHR43047">
    <property type="entry name" value="TWO-COMPONENT HISTIDINE PROTEIN KINASE"/>
    <property type="match status" value="1"/>
</dbReference>
<dbReference type="Proteomes" id="UP000277424">
    <property type="component" value="Unassembled WGS sequence"/>
</dbReference>
<dbReference type="GO" id="GO:0005524">
    <property type="term" value="F:ATP binding"/>
    <property type="evidence" value="ECO:0007669"/>
    <property type="project" value="UniProtKB-KW"/>
</dbReference>
<dbReference type="InterPro" id="IPR036097">
    <property type="entry name" value="HisK_dim/P_sf"/>
</dbReference>